<evidence type="ECO:0000256" key="3">
    <source>
        <dbReference type="ARBA" id="ARBA00022490"/>
    </source>
</evidence>
<evidence type="ECO:0000256" key="9">
    <source>
        <dbReference type="ARBA" id="ARBA00023016"/>
    </source>
</evidence>
<evidence type="ECO:0000259" key="15">
    <source>
        <dbReference type="PROSITE" id="PS50076"/>
    </source>
</evidence>
<dbReference type="InterPro" id="IPR002939">
    <property type="entry name" value="DnaJ_C"/>
</dbReference>
<dbReference type="Pfam" id="PF00226">
    <property type="entry name" value="DnaJ"/>
    <property type="match status" value="1"/>
</dbReference>
<feature type="repeat" description="CXXCXGXG motif" evidence="13">
    <location>
        <begin position="172"/>
        <end position="179"/>
    </location>
</feature>
<dbReference type="Pfam" id="PF01556">
    <property type="entry name" value="DnaJ_C"/>
    <property type="match status" value="1"/>
</dbReference>
<dbReference type="SUPFAM" id="SSF57938">
    <property type="entry name" value="DnaJ/Hsp40 cysteine-rich domain"/>
    <property type="match status" value="1"/>
</dbReference>
<dbReference type="InterPro" id="IPR018253">
    <property type="entry name" value="DnaJ_domain_CS"/>
</dbReference>
<dbReference type="GO" id="GO:0005737">
    <property type="term" value="C:cytoplasm"/>
    <property type="evidence" value="ECO:0007669"/>
    <property type="project" value="UniProtKB-SubCell"/>
</dbReference>
<dbReference type="InterPro" id="IPR008971">
    <property type="entry name" value="HSP40/DnaJ_pept-bd"/>
</dbReference>
<dbReference type="PROSITE" id="PS00636">
    <property type="entry name" value="DNAJ_1"/>
    <property type="match status" value="1"/>
</dbReference>
<keyword evidence="3 13" id="KW-0963">Cytoplasm</keyword>
<dbReference type="PRINTS" id="PR00625">
    <property type="entry name" value="JDOMAIN"/>
</dbReference>
<keyword evidence="8 13" id="KW-0862">Zinc</keyword>
<evidence type="ECO:0000256" key="1">
    <source>
        <dbReference type="ARBA" id="ARBA00004496"/>
    </source>
</evidence>
<feature type="repeat" description="CXXCXGXG motif" evidence="13">
    <location>
        <begin position="155"/>
        <end position="162"/>
    </location>
</feature>
<reference evidence="18" key="1">
    <citation type="submission" date="2017-09" db="EMBL/GenBank/DDBJ databases">
        <title>Depth-based differentiation of microbial function through sediment-hosted aquifers and enrichment of novel symbionts in the deep terrestrial subsurface.</title>
        <authorList>
            <person name="Probst A.J."/>
            <person name="Ladd B."/>
            <person name="Jarett J.K."/>
            <person name="Geller-Mcgrath D.E."/>
            <person name="Sieber C.M.K."/>
            <person name="Emerson J.B."/>
            <person name="Anantharaman K."/>
            <person name="Thomas B.C."/>
            <person name="Malmstrom R."/>
            <person name="Stieglmeier M."/>
            <person name="Klingl A."/>
            <person name="Woyke T."/>
            <person name="Ryan C.M."/>
            <person name="Banfield J.F."/>
        </authorList>
    </citation>
    <scope>NUCLEOTIDE SEQUENCE [LARGE SCALE GENOMIC DNA]</scope>
</reference>
<comment type="domain">
    <text evidence="13">The J domain is necessary and sufficient to stimulate DnaK ATPase activity. Zinc center 1 plays an important role in the autonomous, DnaK-independent chaperone activity of DnaJ. Zinc center 2 is essential for interaction with DnaK and for DnaJ activity.</text>
</comment>
<evidence type="ECO:0000256" key="2">
    <source>
        <dbReference type="ARBA" id="ARBA00011738"/>
    </source>
</evidence>
<feature type="repeat" description="CXXCXGXG motif" evidence="13">
    <location>
        <begin position="208"/>
        <end position="215"/>
    </location>
</feature>
<evidence type="ECO:0000313" key="18">
    <source>
        <dbReference type="Proteomes" id="UP000234145"/>
    </source>
</evidence>
<comment type="cofactor">
    <cofactor evidence="13">
        <name>Zn(2+)</name>
        <dbReference type="ChEBI" id="CHEBI:29105"/>
    </cofactor>
    <text evidence="13">Binds 2 Zn(2+) ions per monomer.</text>
</comment>
<dbReference type="SMART" id="SM00271">
    <property type="entry name" value="DnaJ"/>
    <property type="match status" value="1"/>
</dbReference>
<evidence type="ECO:0000256" key="14">
    <source>
        <dbReference type="PROSITE-ProRule" id="PRU00546"/>
    </source>
</evidence>
<keyword evidence="9 13" id="KW-0346">Stress response</keyword>
<dbReference type="InterPro" id="IPR012724">
    <property type="entry name" value="DnaJ"/>
</dbReference>
<comment type="subunit">
    <text evidence="2 13">Homodimer.</text>
</comment>
<evidence type="ECO:0000256" key="11">
    <source>
        <dbReference type="ARBA" id="ARBA00061004"/>
    </source>
</evidence>
<dbReference type="GO" id="GO:0008270">
    <property type="term" value="F:zinc ion binding"/>
    <property type="evidence" value="ECO:0007669"/>
    <property type="project" value="UniProtKB-UniRule"/>
</dbReference>
<keyword evidence="10 13" id="KW-0143">Chaperone</keyword>
<feature type="domain" description="J" evidence="15">
    <location>
        <begin position="6"/>
        <end position="73"/>
    </location>
</feature>
<evidence type="ECO:0000256" key="5">
    <source>
        <dbReference type="ARBA" id="ARBA00022723"/>
    </source>
</evidence>
<dbReference type="EMBL" id="PFMS01000009">
    <property type="protein sequence ID" value="PIZ17362.1"/>
    <property type="molecule type" value="Genomic_DNA"/>
</dbReference>
<dbReference type="Gene3D" id="1.10.287.110">
    <property type="entry name" value="DnaJ domain"/>
    <property type="match status" value="1"/>
</dbReference>
<dbReference type="FunFam" id="1.10.287.110:FF:000031">
    <property type="entry name" value="Molecular chaperone DnaJ"/>
    <property type="match status" value="1"/>
</dbReference>
<dbReference type="PROSITE" id="PS50076">
    <property type="entry name" value="DNAJ_2"/>
    <property type="match status" value="1"/>
</dbReference>
<dbReference type="Gene3D" id="2.60.260.20">
    <property type="entry name" value="Urease metallochaperone UreE, N-terminal domain"/>
    <property type="match status" value="2"/>
</dbReference>
<dbReference type="Pfam" id="PF00684">
    <property type="entry name" value="DnaJ_CXXCXGXG"/>
    <property type="match status" value="1"/>
</dbReference>
<feature type="binding site" evidence="13">
    <location>
        <position position="208"/>
    </location>
    <ligand>
        <name>Zn(2+)</name>
        <dbReference type="ChEBI" id="CHEBI:29105"/>
        <label>1</label>
    </ligand>
</feature>
<dbReference type="NCBIfam" id="NF008035">
    <property type="entry name" value="PRK10767.1"/>
    <property type="match status" value="1"/>
</dbReference>
<dbReference type="GO" id="GO:0009408">
    <property type="term" value="P:response to heat"/>
    <property type="evidence" value="ECO:0007669"/>
    <property type="project" value="InterPro"/>
</dbReference>
<dbReference type="CDD" id="cd10747">
    <property type="entry name" value="DnaJ_C"/>
    <property type="match status" value="1"/>
</dbReference>
<dbReference type="NCBIfam" id="TIGR02349">
    <property type="entry name" value="DnaJ_bact"/>
    <property type="match status" value="1"/>
</dbReference>
<evidence type="ECO:0000256" key="6">
    <source>
        <dbReference type="ARBA" id="ARBA00022737"/>
    </source>
</evidence>
<dbReference type="Gene3D" id="2.10.230.10">
    <property type="entry name" value="Heat shock protein DnaJ, cysteine-rich domain"/>
    <property type="match status" value="1"/>
</dbReference>
<keyword evidence="6 13" id="KW-0677">Repeat</keyword>
<sequence length="365" mass="41285">MAQKRDYYEVLGVSKTASTEEIKESYRKLALQWHPDRVGLSRKKEAEEKFKEISEAYAVLSDENKRAQYDQFGHAGIDSRYTREDLFRGVDFGDLFENFGFGDFFGDSIFRDFFGARRERIRNKGQDLEYHLRISLRDAAFGREIPINISHHEICPTCKGEGMKPGTRKKACTQCRGAGEVRYSQGFFSISQPCPRCHGSGEIIESPCPECRGEGRVRKAHKILVKIPPGVNTSSVLKLREEGEAGIKKGAPGDLYVVIEVEQDSILKRNEDDIYCDISIIFVHAALGAEVTVPTLEGDVKMKIPPGTQNGKLFRLRGKGIFHLQYGGRGDEYVRVNVQVPTDLSAREKELLLEFSRLRGENLIR</sequence>
<feature type="binding site" evidence="13">
    <location>
        <position position="175"/>
    </location>
    <ligand>
        <name>Zn(2+)</name>
        <dbReference type="ChEBI" id="CHEBI:29105"/>
        <label>2</label>
    </ligand>
</feature>
<dbReference type="PROSITE" id="PS51188">
    <property type="entry name" value="ZF_CR"/>
    <property type="match status" value="1"/>
</dbReference>
<evidence type="ECO:0000256" key="10">
    <source>
        <dbReference type="ARBA" id="ARBA00023186"/>
    </source>
</evidence>
<evidence type="ECO:0000313" key="17">
    <source>
        <dbReference type="EMBL" id="PIZ17362.1"/>
    </source>
</evidence>
<dbReference type="GO" id="GO:0005524">
    <property type="term" value="F:ATP binding"/>
    <property type="evidence" value="ECO:0007669"/>
    <property type="project" value="InterPro"/>
</dbReference>
<feature type="binding site" evidence="13">
    <location>
        <position position="197"/>
    </location>
    <ligand>
        <name>Zn(2+)</name>
        <dbReference type="ChEBI" id="CHEBI:29105"/>
        <label>2</label>
    </ligand>
</feature>
<dbReference type="HAMAP" id="MF_01152">
    <property type="entry name" value="DnaJ"/>
    <property type="match status" value="1"/>
</dbReference>
<dbReference type="CDD" id="cd10719">
    <property type="entry name" value="DnaJ_zf"/>
    <property type="match status" value="1"/>
</dbReference>
<dbReference type="AlphaFoldDB" id="A0A2H9PD40"/>
<dbReference type="InterPro" id="IPR001305">
    <property type="entry name" value="HSP_DnaJ_Cys-rich_dom"/>
</dbReference>
<dbReference type="GO" id="GO:0042026">
    <property type="term" value="P:protein refolding"/>
    <property type="evidence" value="ECO:0007669"/>
    <property type="project" value="TreeGrafter"/>
</dbReference>
<comment type="similarity">
    <text evidence="11 13">Belongs to the DnaJ family.</text>
</comment>
<gene>
    <name evidence="13 17" type="primary">dnaJ</name>
    <name evidence="17" type="ORF">COY51_00390</name>
</gene>
<evidence type="ECO:0000256" key="4">
    <source>
        <dbReference type="ARBA" id="ARBA00022705"/>
    </source>
</evidence>
<name>A0A2H9PD40_9BACT</name>
<evidence type="ECO:0000256" key="12">
    <source>
        <dbReference type="ARBA" id="ARBA00067609"/>
    </source>
</evidence>
<feature type="domain" description="CR-type" evidence="16">
    <location>
        <begin position="142"/>
        <end position="220"/>
    </location>
</feature>
<comment type="subcellular location">
    <subcellularLocation>
        <location evidence="1 13">Cytoplasm</location>
    </subcellularLocation>
</comment>
<feature type="binding site" evidence="13">
    <location>
        <position position="158"/>
    </location>
    <ligand>
        <name>Zn(2+)</name>
        <dbReference type="ChEBI" id="CHEBI:29105"/>
        <label>1</label>
    </ligand>
</feature>
<feature type="binding site" evidence="13">
    <location>
        <position position="172"/>
    </location>
    <ligand>
        <name>Zn(2+)</name>
        <dbReference type="ChEBI" id="CHEBI:29105"/>
        <label>2</label>
    </ligand>
</feature>
<accession>A0A2H9PD40</accession>
<evidence type="ECO:0000256" key="13">
    <source>
        <dbReference type="HAMAP-Rule" id="MF_01152"/>
    </source>
</evidence>
<feature type="repeat" description="CXXCXGXG motif" evidence="13">
    <location>
        <begin position="194"/>
        <end position="201"/>
    </location>
</feature>
<dbReference type="SUPFAM" id="SSF49493">
    <property type="entry name" value="HSP40/DnaJ peptide-binding domain"/>
    <property type="match status" value="2"/>
</dbReference>
<feature type="binding site" evidence="13">
    <location>
        <position position="155"/>
    </location>
    <ligand>
        <name>Zn(2+)</name>
        <dbReference type="ChEBI" id="CHEBI:29105"/>
        <label>1</label>
    </ligand>
</feature>
<feature type="zinc finger region" description="CR-type" evidence="14">
    <location>
        <begin position="142"/>
        <end position="220"/>
    </location>
</feature>
<dbReference type="InterPro" id="IPR036869">
    <property type="entry name" value="J_dom_sf"/>
</dbReference>
<proteinExistence type="inferred from homology"/>
<dbReference type="PANTHER" id="PTHR43096:SF48">
    <property type="entry name" value="CHAPERONE PROTEIN DNAJ"/>
    <property type="match status" value="1"/>
</dbReference>
<dbReference type="InterPro" id="IPR001623">
    <property type="entry name" value="DnaJ_domain"/>
</dbReference>
<keyword evidence="7 13" id="KW-0863">Zinc-finger</keyword>
<dbReference type="FunFam" id="2.10.230.10:FF:000002">
    <property type="entry name" value="Molecular chaperone DnaJ"/>
    <property type="match status" value="1"/>
</dbReference>
<dbReference type="SUPFAM" id="SSF46565">
    <property type="entry name" value="Chaperone J-domain"/>
    <property type="match status" value="1"/>
</dbReference>
<dbReference type="Proteomes" id="UP000234145">
    <property type="component" value="Unassembled WGS sequence"/>
</dbReference>
<dbReference type="GO" id="GO:0006260">
    <property type="term" value="P:DNA replication"/>
    <property type="evidence" value="ECO:0007669"/>
    <property type="project" value="UniProtKB-KW"/>
</dbReference>
<keyword evidence="4 13" id="KW-0235">DNA replication</keyword>
<evidence type="ECO:0000259" key="16">
    <source>
        <dbReference type="PROSITE" id="PS51188"/>
    </source>
</evidence>
<dbReference type="PANTHER" id="PTHR43096">
    <property type="entry name" value="DNAJ HOMOLOG 1, MITOCHONDRIAL-RELATED"/>
    <property type="match status" value="1"/>
</dbReference>
<dbReference type="CDD" id="cd06257">
    <property type="entry name" value="DnaJ"/>
    <property type="match status" value="1"/>
</dbReference>
<evidence type="ECO:0000256" key="7">
    <source>
        <dbReference type="ARBA" id="ARBA00022771"/>
    </source>
</evidence>
<comment type="caution">
    <text evidence="17">The sequence shown here is derived from an EMBL/GenBank/DDBJ whole genome shotgun (WGS) entry which is preliminary data.</text>
</comment>
<dbReference type="FunFam" id="2.60.260.20:FF:000004">
    <property type="entry name" value="Molecular chaperone DnaJ"/>
    <property type="match status" value="1"/>
</dbReference>
<organism evidence="17 18">
    <name type="scientific">Candidatus Desantisbacteria bacterium CG_4_10_14_0_8_um_filter_39_17</name>
    <dbReference type="NCBI Taxonomy" id="1974542"/>
    <lineage>
        <taxon>Bacteria</taxon>
        <taxon>Candidatus Desantisiibacteriota</taxon>
    </lineage>
</organism>
<feature type="binding site" evidence="13">
    <location>
        <position position="211"/>
    </location>
    <ligand>
        <name>Zn(2+)</name>
        <dbReference type="ChEBI" id="CHEBI:29105"/>
        <label>1</label>
    </ligand>
</feature>
<comment type="function">
    <text evidence="13">Participates actively in the response to hyperosmotic and heat shock by preventing the aggregation of stress-denatured proteins and by disaggregating proteins, also in an autonomous, DnaK-independent fashion. Unfolded proteins bind initially to DnaJ; upon interaction with the DnaJ-bound protein, DnaK hydrolyzes its bound ATP, resulting in the formation of a stable complex. GrpE releases ADP from DnaK; ATP binding to DnaK triggers the release of the substrate protein, thus completing the reaction cycle. Several rounds of ATP-dependent interactions between DnaJ, DnaK and GrpE are required for fully efficient folding. Also involved, together with DnaK and GrpE, in the DNA replication of plasmids through activation of initiation proteins.</text>
</comment>
<feature type="binding site" evidence="13">
    <location>
        <position position="194"/>
    </location>
    <ligand>
        <name>Zn(2+)</name>
        <dbReference type="ChEBI" id="CHEBI:29105"/>
        <label>2</label>
    </ligand>
</feature>
<evidence type="ECO:0000256" key="8">
    <source>
        <dbReference type="ARBA" id="ARBA00022833"/>
    </source>
</evidence>
<dbReference type="InterPro" id="IPR036410">
    <property type="entry name" value="HSP_DnaJ_Cys-rich_dom_sf"/>
</dbReference>
<dbReference type="GO" id="GO:0031072">
    <property type="term" value="F:heat shock protein binding"/>
    <property type="evidence" value="ECO:0007669"/>
    <property type="project" value="InterPro"/>
</dbReference>
<dbReference type="GO" id="GO:0051082">
    <property type="term" value="F:unfolded protein binding"/>
    <property type="evidence" value="ECO:0007669"/>
    <property type="project" value="UniProtKB-UniRule"/>
</dbReference>
<protein>
    <recommendedName>
        <fullName evidence="12 13">Chaperone protein DnaJ</fullName>
    </recommendedName>
</protein>
<keyword evidence="5 13" id="KW-0479">Metal-binding</keyword>